<dbReference type="InterPro" id="IPR018078">
    <property type="entry name" value="DNA-binding_RecF_CS"/>
</dbReference>
<evidence type="ECO:0000256" key="4">
    <source>
        <dbReference type="ARBA" id="ARBA00022490"/>
    </source>
</evidence>
<dbReference type="Proteomes" id="UP000000245">
    <property type="component" value="Chromosome"/>
</dbReference>
<dbReference type="KEGG" id="acr:Acry_0582"/>
<evidence type="ECO:0000256" key="2">
    <source>
        <dbReference type="ARBA" id="ARBA00008016"/>
    </source>
</evidence>
<dbReference type="NCBIfam" id="TIGR00611">
    <property type="entry name" value="recf"/>
    <property type="match status" value="1"/>
</dbReference>
<dbReference type="GO" id="GO:0003697">
    <property type="term" value="F:single-stranded DNA binding"/>
    <property type="evidence" value="ECO:0007669"/>
    <property type="project" value="UniProtKB-UniRule"/>
</dbReference>
<gene>
    <name evidence="9" type="primary">recF</name>
    <name evidence="11" type="ordered locus">Acry_0582</name>
</gene>
<dbReference type="SMART" id="SM00382">
    <property type="entry name" value="AAA"/>
    <property type="match status" value="1"/>
</dbReference>
<dbReference type="AlphaFoldDB" id="A5FW24"/>
<feature type="domain" description="AAA+ ATPase" evidence="10">
    <location>
        <begin position="35"/>
        <end position="374"/>
    </location>
</feature>
<dbReference type="STRING" id="349163.Acry_0582"/>
<dbReference type="SUPFAM" id="SSF52540">
    <property type="entry name" value="P-loop containing nucleoside triphosphate hydrolases"/>
    <property type="match status" value="1"/>
</dbReference>
<dbReference type="GO" id="GO:0005524">
    <property type="term" value="F:ATP binding"/>
    <property type="evidence" value="ECO:0007669"/>
    <property type="project" value="UniProtKB-UniRule"/>
</dbReference>
<dbReference type="GO" id="GO:0006260">
    <property type="term" value="P:DNA replication"/>
    <property type="evidence" value="ECO:0007669"/>
    <property type="project" value="UniProtKB-UniRule"/>
</dbReference>
<dbReference type="RefSeq" id="WP_011941622.1">
    <property type="nucleotide sequence ID" value="NC_009484.1"/>
</dbReference>
<comment type="similarity">
    <text evidence="2 9">Belongs to the RecF family.</text>
</comment>
<dbReference type="GO" id="GO:0009432">
    <property type="term" value="P:SOS response"/>
    <property type="evidence" value="ECO:0007669"/>
    <property type="project" value="UniProtKB-UniRule"/>
</dbReference>
<comment type="function">
    <text evidence="9">The RecF protein is involved in DNA metabolism; it is required for DNA replication and normal SOS inducibility. RecF binds preferentially to single-stranded, linear DNA. It also seems to bind ATP.</text>
</comment>
<dbReference type="eggNOG" id="COG1195">
    <property type="taxonomic scope" value="Bacteria"/>
</dbReference>
<feature type="binding site" evidence="9">
    <location>
        <begin position="43"/>
        <end position="50"/>
    </location>
    <ligand>
        <name>ATP</name>
        <dbReference type="ChEBI" id="CHEBI:30616"/>
    </ligand>
</feature>
<evidence type="ECO:0000313" key="12">
    <source>
        <dbReference type="Proteomes" id="UP000000245"/>
    </source>
</evidence>
<comment type="subcellular location">
    <subcellularLocation>
        <location evidence="1 9">Cytoplasm</location>
    </subcellularLocation>
</comment>
<dbReference type="EMBL" id="CP000697">
    <property type="protein sequence ID" value="ABQ29806.1"/>
    <property type="molecule type" value="Genomic_DNA"/>
</dbReference>
<dbReference type="InterPro" id="IPR042174">
    <property type="entry name" value="RecF_2"/>
</dbReference>
<evidence type="ECO:0000256" key="6">
    <source>
        <dbReference type="ARBA" id="ARBA00022741"/>
    </source>
</evidence>
<evidence type="ECO:0000256" key="7">
    <source>
        <dbReference type="ARBA" id="ARBA00022840"/>
    </source>
</evidence>
<dbReference type="InterPro" id="IPR003395">
    <property type="entry name" value="RecF/RecN/SMC_N"/>
</dbReference>
<keyword evidence="6 9" id="KW-0547">Nucleotide-binding</keyword>
<sequence length="379" mass="39569">MTIPGSPVNPAAPLRIESLRLTDFRSYARLDWQPGGMVVALAGPNGAGKTNLLEAVSLLAPGRGLRGARLAELARRAPGASGGWAVAARIDGPEGRFAIGTGIEAGQGERRRLLLDGEPAAAARVAARFSCLWLTPQMDRLFTEGASARRRFLDRLVLALEPGHASEVAAFEAASANRNRLIEAGGYDPLWLATIEDSMARHAAALTAARLHVIERLNALLAAGAADPFPAARLSLDCPIGAELAHRPALAVEEWLRGRYAATRAEPVAALSPQRADLGLEHASSGLAAALASTGQQRAMLVAIVLAHAALVAISRGAAPVLLLDEPFVHLDAAHRSALGEALHRGGAQVFCTATERDQLAALGDAAIWTVGEGALRHA</sequence>
<organism evidence="11 12">
    <name type="scientific">Acidiphilium cryptum (strain JF-5)</name>
    <dbReference type="NCBI Taxonomy" id="349163"/>
    <lineage>
        <taxon>Bacteria</taxon>
        <taxon>Pseudomonadati</taxon>
        <taxon>Pseudomonadota</taxon>
        <taxon>Alphaproteobacteria</taxon>
        <taxon>Acetobacterales</taxon>
        <taxon>Acidocellaceae</taxon>
        <taxon>Acidiphilium</taxon>
    </lineage>
</organism>
<evidence type="ECO:0000313" key="11">
    <source>
        <dbReference type="EMBL" id="ABQ29806.1"/>
    </source>
</evidence>
<accession>A5FW24</accession>
<keyword evidence="9" id="KW-0742">SOS response</keyword>
<dbReference type="InterPro" id="IPR003593">
    <property type="entry name" value="AAA+_ATPase"/>
</dbReference>
<protein>
    <recommendedName>
        <fullName evidence="3 9">DNA replication and repair protein RecF</fullName>
    </recommendedName>
</protein>
<dbReference type="HOGENOM" id="CLU_040267_2_0_5"/>
<keyword evidence="12" id="KW-1185">Reference proteome</keyword>
<reference evidence="11 12" key="1">
    <citation type="submission" date="2007-05" db="EMBL/GenBank/DDBJ databases">
        <title>Complete sequence of chromosome of Acidiphilium cryptum JF-5.</title>
        <authorList>
            <consortium name="US DOE Joint Genome Institute"/>
            <person name="Copeland A."/>
            <person name="Lucas S."/>
            <person name="Lapidus A."/>
            <person name="Barry K."/>
            <person name="Detter J.C."/>
            <person name="Glavina del Rio T."/>
            <person name="Hammon N."/>
            <person name="Israni S."/>
            <person name="Dalin E."/>
            <person name="Tice H."/>
            <person name="Pitluck S."/>
            <person name="Sims D."/>
            <person name="Brettin T."/>
            <person name="Bruce D."/>
            <person name="Han C."/>
            <person name="Schmutz J."/>
            <person name="Larimer F."/>
            <person name="Land M."/>
            <person name="Hauser L."/>
            <person name="Kyrpides N."/>
            <person name="Kim E."/>
            <person name="Magnuson T."/>
            <person name="Richardson P."/>
        </authorList>
    </citation>
    <scope>NUCLEOTIDE SEQUENCE [LARGE SCALE GENOMIC DNA]</scope>
    <source>
        <strain evidence="11 12">JF-5</strain>
    </source>
</reference>
<evidence type="ECO:0000256" key="5">
    <source>
        <dbReference type="ARBA" id="ARBA00022705"/>
    </source>
</evidence>
<keyword evidence="5 9" id="KW-0235">DNA replication</keyword>
<dbReference type="PANTHER" id="PTHR32182:SF0">
    <property type="entry name" value="DNA REPLICATION AND REPAIR PROTEIN RECF"/>
    <property type="match status" value="1"/>
</dbReference>
<dbReference type="InterPro" id="IPR001238">
    <property type="entry name" value="DNA-binding_RecF"/>
</dbReference>
<proteinExistence type="inferred from homology"/>
<dbReference type="PANTHER" id="PTHR32182">
    <property type="entry name" value="DNA REPLICATION AND REPAIR PROTEIN RECF"/>
    <property type="match status" value="1"/>
</dbReference>
<dbReference type="Gene3D" id="1.20.1050.90">
    <property type="entry name" value="RecF/RecN/SMC, N-terminal domain"/>
    <property type="match status" value="1"/>
</dbReference>
<dbReference type="HAMAP" id="MF_00365">
    <property type="entry name" value="RecF"/>
    <property type="match status" value="1"/>
</dbReference>
<dbReference type="InterPro" id="IPR027417">
    <property type="entry name" value="P-loop_NTPase"/>
</dbReference>
<dbReference type="Pfam" id="PF02463">
    <property type="entry name" value="SMC_N"/>
    <property type="match status" value="1"/>
</dbReference>
<name>A5FW24_ACICJ</name>
<evidence type="ECO:0000256" key="3">
    <source>
        <dbReference type="ARBA" id="ARBA00020170"/>
    </source>
</evidence>
<keyword evidence="8 9" id="KW-0238">DNA-binding</keyword>
<dbReference type="Gene3D" id="3.40.50.300">
    <property type="entry name" value="P-loop containing nucleotide triphosphate hydrolases"/>
    <property type="match status" value="1"/>
</dbReference>
<dbReference type="PROSITE" id="PS00617">
    <property type="entry name" value="RECF_1"/>
    <property type="match status" value="1"/>
</dbReference>
<dbReference type="GO" id="GO:0005737">
    <property type="term" value="C:cytoplasm"/>
    <property type="evidence" value="ECO:0007669"/>
    <property type="project" value="UniProtKB-SubCell"/>
</dbReference>
<dbReference type="GO" id="GO:0000731">
    <property type="term" value="P:DNA synthesis involved in DNA repair"/>
    <property type="evidence" value="ECO:0007669"/>
    <property type="project" value="TreeGrafter"/>
</dbReference>
<keyword evidence="9" id="KW-0234">DNA repair</keyword>
<evidence type="ECO:0000256" key="9">
    <source>
        <dbReference type="HAMAP-Rule" id="MF_00365"/>
    </source>
</evidence>
<keyword evidence="7 9" id="KW-0067">ATP-binding</keyword>
<evidence type="ECO:0000259" key="10">
    <source>
        <dbReference type="SMART" id="SM00382"/>
    </source>
</evidence>
<keyword evidence="4 9" id="KW-0963">Cytoplasm</keyword>
<evidence type="ECO:0000256" key="1">
    <source>
        <dbReference type="ARBA" id="ARBA00004496"/>
    </source>
</evidence>
<dbReference type="GO" id="GO:0006302">
    <property type="term" value="P:double-strand break repair"/>
    <property type="evidence" value="ECO:0007669"/>
    <property type="project" value="TreeGrafter"/>
</dbReference>
<keyword evidence="9" id="KW-0227">DNA damage</keyword>
<evidence type="ECO:0000256" key="8">
    <source>
        <dbReference type="ARBA" id="ARBA00023125"/>
    </source>
</evidence>